<dbReference type="Pfam" id="PF20795">
    <property type="entry name" value="DUF6841"/>
    <property type="match status" value="1"/>
</dbReference>
<dbReference type="InterPro" id="IPR049219">
    <property type="entry name" value="DUF6841"/>
</dbReference>
<protein>
    <recommendedName>
        <fullName evidence="1">DUF6841 domain-containing protein</fullName>
    </recommendedName>
</protein>
<dbReference type="AlphaFoldDB" id="A0A0H2KZ91"/>
<evidence type="ECO:0000259" key="1">
    <source>
        <dbReference type="Pfam" id="PF20795"/>
    </source>
</evidence>
<dbReference type="Proteomes" id="UP000035265">
    <property type="component" value="Unassembled WGS sequence"/>
</dbReference>
<gene>
    <name evidence="2" type="ORF">FB00_18375</name>
</gene>
<evidence type="ECO:0000313" key="3">
    <source>
        <dbReference type="Proteomes" id="UP000035265"/>
    </source>
</evidence>
<dbReference type="STRING" id="264251.FB00_18375"/>
<feature type="domain" description="DUF6841" evidence="1">
    <location>
        <begin position="26"/>
        <end position="126"/>
    </location>
</feature>
<dbReference type="InterPro" id="IPR032710">
    <property type="entry name" value="NTF2-like_dom_sf"/>
</dbReference>
<dbReference type="EMBL" id="JNBQ01000039">
    <property type="protein sequence ID" value="KLN33277.1"/>
    <property type="molecule type" value="Genomic_DNA"/>
</dbReference>
<dbReference type="PATRIC" id="fig|264251.5.peg.3726"/>
<dbReference type="Gene3D" id="3.10.450.50">
    <property type="match status" value="1"/>
</dbReference>
<dbReference type="RefSeq" id="WP_047234291.1">
    <property type="nucleotide sequence ID" value="NZ_JNBQ01000039.1"/>
</dbReference>
<sequence length="133" mass="14666">MDPSTESFDADDVQTFLTTYGVALSTGDLDTIGESYAFPALVVGSTGSVLLADPEDVRESTTETARGFRERGLVGVVAHLEDVEEVGDALVWARVRWSYRDEYANEQEAQEVRYLLRRARDTFEVCVAAPVTP</sequence>
<keyword evidence="3" id="KW-1185">Reference proteome</keyword>
<comment type="caution">
    <text evidence="2">The sequence shown here is derived from an EMBL/GenBank/DDBJ whole genome shotgun (WGS) entry which is preliminary data.</text>
</comment>
<proteinExistence type="predicted"/>
<evidence type="ECO:0000313" key="2">
    <source>
        <dbReference type="EMBL" id="KLN33277.1"/>
    </source>
</evidence>
<accession>A0A0H2KZ91</accession>
<reference evidence="2 3" key="1">
    <citation type="submission" date="2014-05" db="EMBL/GenBank/DDBJ databases">
        <title>Cellulosimicrobium funkei U11 genome.</title>
        <authorList>
            <person name="Hu C."/>
            <person name="Gong Y."/>
            <person name="Wan W."/>
            <person name="Jiang M."/>
        </authorList>
    </citation>
    <scope>NUCLEOTIDE SEQUENCE [LARGE SCALE GENOMIC DNA]</scope>
    <source>
        <strain evidence="2 3">U11</strain>
    </source>
</reference>
<name>A0A0H2KZ91_9MICO</name>
<organism evidence="2 3">
    <name type="scientific">Cellulosimicrobium funkei</name>
    <dbReference type="NCBI Taxonomy" id="264251"/>
    <lineage>
        <taxon>Bacteria</taxon>
        <taxon>Bacillati</taxon>
        <taxon>Actinomycetota</taxon>
        <taxon>Actinomycetes</taxon>
        <taxon>Micrococcales</taxon>
        <taxon>Promicromonosporaceae</taxon>
        <taxon>Cellulosimicrobium</taxon>
    </lineage>
</organism>
<dbReference type="SUPFAM" id="SSF54427">
    <property type="entry name" value="NTF2-like"/>
    <property type="match status" value="1"/>
</dbReference>